<organism evidence="2 3">
    <name type="scientific">Sphingobacterium kyonggiense</name>
    <dbReference type="NCBI Taxonomy" id="714075"/>
    <lineage>
        <taxon>Bacteria</taxon>
        <taxon>Pseudomonadati</taxon>
        <taxon>Bacteroidota</taxon>
        <taxon>Sphingobacteriia</taxon>
        <taxon>Sphingobacteriales</taxon>
        <taxon>Sphingobacteriaceae</taxon>
        <taxon>Sphingobacterium</taxon>
    </lineage>
</organism>
<comment type="caution">
    <text evidence="2">The sequence shown here is derived from an EMBL/GenBank/DDBJ whole genome shotgun (WGS) entry which is preliminary data.</text>
</comment>
<gene>
    <name evidence="2" type="ORF">GCM10022216_04480</name>
</gene>
<evidence type="ECO:0000256" key="1">
    <source>
        <dbReference type="SAM" id="Phobius"/>
    </source>
</evidence>
<keyword evidence="1" id="KW-0472">Membrane</keyword>
<evidence type="ECO:0000313" key="2">
    <source>
        <dbReference type="EMBL" id="GAA4132914.1"/>
    </source>
</evidence>
<accession>A0ABP7Y9Q8</accession>
<keyword evidence="3" id="KW-1185">Reference proteome</keyword>
<reference evidence="3" key="1">
    <citation type="journal article" date="2019" name="Int. J. Syst. Evol. Microbiol.">
        <title>The Global Catalogue of Microorganisms (GCM) 10K type strain sequencing project: providing services to taxonomists for standard genome sequencing and annotation.</title>
        <authorList>
            <consortium name="The Broad Institute Genomics Platform"/>
            <consortium name="The Broad Institute Genome Sequencing Center for Infectious Disease"/>
            <person name="Wu L."/>
            <person name="Ma J."/>
        </authorList>
    </citation>
    <scope>NUCLEOTIDE SEQUENCE [LARGE SCALE GENOMIC DNA]</scope>
    <source>
        <strain evidence="3">JCM 16704</strain>
    </source>
</reference>
<dbReference type="RefSeq" id="WP_344673051.1">
    <property type="nucleotide sequence ID" value="NZ_BAAAZI010000004.1"/>
</dbReference>
<evidence type="ECO:0008006" key="4">
    <source>
        <dbReference type="Google" id="ProtNLM"/>
    </source>
</evidence>
<protein>
    <recommendedName>
        <fullName evidence="4">Auto-transporter adhesin head GIN domain-containing protein</fullName>
    </recommendedName>
</protein>
<dbReference type="Proteomes" id="UP001500101">
    <property type="component" value="Unassembled WGS sequence"/>
</dbReference>
<name>A0ABP7Y9Q8_9SPHI</name>
<keyword evidence="1" id="KW-1133">Transmembrane helix</keyword>
<proteinExistence type="predicted"/>
<dbReference type="Gene3D" id="2.160.20.120">
    <property type="match status" value="1"/>
</dbReference>
<feature type="transmembrane region" description="Helical" evidence="1">
    <location>
        <begin position="6"/>
        <end position="22"/>
    </location>
</feature>
<keyword evidence="1" id="KW-0812">Transmembrane</keyword>
<dbReference type="EMBL" id="BAAAZI010000004">
    <property type="protein sequence ID" value="GAA4132914.1"/>
    <property type="molecule type" value="Genomic_DNA"/>
</dbReference>
<evidence type="ECO:0000313" key="3">
    <source>
        <dbReference type="Proteomes" id="UP001500101"/>
    </source>
</evidence>
<sequence>MKKANYYILTGILVFVLGFYVLKPLSGKINGSYRTEKDGQVTLLPKDHLSDFMLLFSKKQTAKPIPLDNIDHIVLNGIVEKSNWLYNPIAGNLEIHTDGVNKIQFNNRPYLVEVDHEVKNRTLYIQLNTDAIFGMELHLGKTPLQSLTINGQDLDIFYQDIDTISPALQSFIINKKSNVSFGSGNIRGGSKSENSLNIQVNDESTVNLKNSRINRLNVKLNNSLLVLGDIMRLDTLHADLNGLSHIRGARKLDYDGKTSIKLTGNLDYYNAH</sequence>